<keyword evidence="3" id="KW-1185">Reference proteome</keyword>
<comment type="caution">
    <text evidence="2">The sequence shown here is derived from an EMBL/GenBank/DDBJ whole genome shotgun (WGS) entry which is preliminary data.</text>
</comment>
<dbReference type="PANTHER" id="PTHR10688">
    <property type="entry name" value="PWWP DOMAIN-CONTAINING PROTEIN"/>
    <property type="match status" value="1"/>
</dbReference>
<dbReference type="Proteomes" id="UP000235145">
    <property type="component" value="Unassembled WGS sequence"/>
</dbReference>
<gene>
    <name evidence="2" type="ORF">LSAT_V11C400195870</name>
</gene>
<organism evidence="2 3">
    <name type="scientific">Lactuca sativa</name>
    <name type="common">Garden lettuce</name>
    <dbReference type="NCBI Taxonomy" id="4236"/>
    <lineage>
        <taxon>Eukaryota</taxon>
        <taxon>Viridiplantae</taxon>
        <taxon>Streptophyta</taxon>
        <taxon>Embryophyta</taxon>
        <taxon>Tracheophyta</taxon>
        <taxon>Spermatophyta</taxon>
        <taxon>Magnoliopsida</taxon>
        <taxon>eudicotyledons</taxon>
        <taxon>Gunneridae</taxon>
        <taxon>Pentapetalae</taxon>
        <taxon>asterids</taxon>
        <taxon>campanulids</taxon>
        <taxon>Asterales</taxon>
        <taxon>Asteraceae</taxon>
        <taxon>Cichorioideae</taxon>
        <taxon>Cichorieae</taxon>
        <taxon>Lactucinae</taxon>
        <taxon>Lactuca</taxon>
    </lineage>
</organism>
<dbReference type="AlphaFoldDB" id="A0A9R1VX25"/>
<sequence>MNLKTSINLRLETQKIRKLHISERVGAHALVYLKKGQRRKETKSKESVSPAYDLMLSMFDDFAANGSVAIEVRSSMEGSTLGSPGHGYEVGDMVWGKVKSHPWWPGHVFNEEFATTSVRRSKREGLLLVSFFGDSSYGWFDPLELMLESNFAEKSRQTYSKEPQMKKKTNILRAVEEAMDEVSRRNALGLSCMCRSKQNFRKTDVKGYYAVDVADYDPGAVYSINAIENASANS</sequence>
<feature type="domain" description="PWWP" evidence="1">
    <location>
        <begin position="90"/>
        <end position="151"/>
    </location>
</feature>
<dbReference type="InterPro" id="IPR052657">
    <property type="entry name" value="PDP_family_Arabidopsis"/>
</dbReference>
<dbReference type="Pfam" id="PF00855">
    <property type="entry name" value="PWWP"/>
    <property type="match status" value="1"/>
</dbReference>
<dbReference type="PROSITE" id="PS50812">
    <property type="entry name" value="PWWP"/>
    <property type="match status" value="1"/>
</dbReference>
<dbReference type="PANTHER" id="PTHR10688:SF15">
    <property type="entry name" value="PWWP DOMAIN-CONTAINING PROTEIN"/>
    <property type="match status" value="1"/>
</dbReference>
<name>A0A9R1VX25_LACSA</name>
<accession>A0A9R1VX25</accession>
<dbReference type="CDD" id="cd05162">
    <property type="entry name" value="PWWP"/>
    <property type="match status" value="1"/>
</dbReference>
<reference evidence="2 3" key="1">
    <citation type="journal article" date="2017" name="Nat. Commun.">
        <title>Genome assembly with in vitro proximity ligation data and whole-genome triplication in lettuce.</title>
        <authorList>
            <person name="Reyes-Chin-Wo S."/>
            <person name="Wang Z."/>
            <person name="Yang X."/>
            <person name="Kozik A."/>
            <person name="Arikit S."/>
            <person name="Song C."/>
            <person name="Xia L."/>
            <person name="Froenicke L."/>
            <person name="Lavelle D.O."/>
            <person name="Truco M.J."/>
            <person name="Xia R."/>
            <person name="Zhu S."/>
            <person name="Xu C."/>
            <person name="Xu H."/>
            <person name="Xu X."/>
            <person name="Cox K."/>
            <person name="Korf I."/>
            <person name="Meyers B.C."/>
            <person name="Michelmore R.W."/>
        </authorList>
    </citation>
    <scope>NUCLEOTIDE SEQUENCE [LARGE SCALE GENOMIC DNA]</scope>
    <source>
        <strain evidence="3">cv. Salinas</strain>
        <tissue evidence="2">Seedlings</tissue>
    </source>
</reference>
<dbReference type="SUPFAM" id="SSF63748">
    <property type="entry name" value="Tudor/PWWP/MBT"/>
    <property type="match status" value="1"/>
</dbReference>
<evidence type="ECO:0000313" key="2">
    <source>
        <dbReference type="EMBL" id="KAJ0214186.1"/>
    </source>
</evidence>
<proteinExistence type="predicted"/>
<evidence type="ECO:0000259" key="1">
    <source>
        <dbReference type="PROSITE" id="PS50812"/>
    </source>
</evidence>
<evidence type="ECO:0000313" key="3">
    <source>
        <dbReference type="Proteomes" id="UP000235145"/>
    </source>
</evidence>
<dbReference type="EMBL" id="NBSK02000004">
    <property type="protein sequence ID" value="KAJ0214186.1"/>
    <property type="molecule type" value="Genomic_DNA"/>
</dbReference>
<dbReference type="Gene3D" id="2.30.30.140">
    <property type="match status" value="1"/>
</dbReference>
<protein>
    <recommendedName>
        <fullName evidence="1">PWWP domain-containing protein</fullName>
    </recommendedName>
</protein>
<dbReference type="InterPro" id="IPR000313">
    <property type="entry name" value="PWWP_dom"/>
</dbReference>
<dbReference type="SMART" id="SM00293">
    <property type="entry name" value="PWWP"/>
    <property type="match status" value="1"/>
</dbReference>